<feature type="non-terminal residue" evidence="2">
    <location>
        <position position="68"/>
    </location>
</feature>
<keyword evidence="1" id="KW-1133">Transmembrane helix</keyword>
<dbReference type="EMBL" id="GAIX01014903">
    <property type="protein sequence ID" value="JAA77657.1"/>
    <property type="molecule type" value="Transcribed_RNA"/>
</dbReference>
<proteinExistence type="predicted"/>
<name>S4PRA7_9NEOP</name>
<feature type="transmembrane region" description="Helical" evidence="1">
    <location>
        <begin position="46"/>
        <end position="66"/>
    </location>
</feature>
<reference evidence="2" key="1">
    <citation type="journal article" date="2013" name="BMC Genomics">
        <title>Unscrambling butterfly oogenesis.</title>
        <authorList>
            <person name="Carter J.M."/>
            <person name="Baker S.C."/>
            <person name="Pink R."/>
            <person name="Carter D.R."/>
            <person name="Collins A."/>
            <person name="Tomlin J."/>
            <person name="Gibbs M."/>
            <person name="Breuker C.J."/>
        </authorList>
    </citation>
    <scope>NUCLEOTIDE SEQUENCE</scope>
    <source>
        <tissue evidence="2">Ovary</tissue>
    </source>
</reference>
<protein>
    <submittedName>
        <fullName evidence="2">Uncharacterized protein</fullName>
    </submittedName>
</protein>
<sequence>MNWLSNMLAAAMIPNAVEDTITTINHPLRDDRYYRYTRPDYVAPKDIPYCVAWILGIVFILLCTIANG</sequence>
<keyword evidence="1" id="KW-0812">Transmembrane</keyword>
<accession>S4PRA7</accession>
<evidence type="ECO:0000313" key="2">
    <source>
        <dbReference type="EMBL" id="JAA77657.1"/>
    </source>
</evidence>
<reference evidence="2" key="2">
    <citation type="submission" date="2013-05" db="EMBL/GenBank/DDBJ databases">
        <authorList>
            <person name="Carter J.-M."/>
            <person name="Baker S.C."/>
            <person name="Pink R."/>
            <person name="Carter D.R.F."/>
            <person name="Collins A."/>
            <person name="Tomlin J."/>
            <person name="Gibbs M."/>
            <person name="Breuker C.J."/>
        </authorList>
    </citation>
    <scope>NUCLEOTIDE SEQUENCE</scope>
    <source>
        <tissue evidence="2">Ovary</tissue>
    </source>
</reference>
<organism evidence="2">
    <name type="scientific">Pararge aegeria</name>
    <name type="common">speckled wood butterfly</name>
    <dbReference type="NCBI Taxonomy" id="116150"/>
    <lineage>
        <taxon>Eukaryota</taxon>
        <taxon>Metazoa</taxon>
        <taxon>Ecdysozoa</taxon>
        <taxon>Arthropoda</taxon>
        <taxon>Hexapoda</taxon>
        <taxon>Insecta</taxon>
        <taxon>Pterygota</taxon>
        <taxon>Neoptera</taxon>
        <taxon>Endopterygota</taxon>
        <taxon>Lepidoptera</taxon>
        <taxon>Glossata</taxon>
        <taxon>Ditrysia</taxon>
        <taxon>Papilionoidea</taxon>
        <taxon>Nymphalidae</taxon>
        <taxon>Satyrinae</taxon>
        <taxon>Satyrini</taxon>
        <taxon>Parargina</taxon>
        <taxon>Pararge</taxon>
    </lineage>
</organism>
<evidence type="ECO:0000256" key="1">
    <source>
        <dbReference type="SAM" id="Phobius"/>
    </source>
</evidence>
<keyword evidence="1" id="KW-0472">Membrane</keyword>
<dbReference type="AlphaFoldDB" id="S4PRA7"/>